<protein>
    <submittedName>
        <fullName evidence="5">NRDE-2, necessary for RNA interference-domain-containing protein</fullName>
    </submittedName>
</protein>
<dbReference type="GO" id="GO:0071013">
    <property type="term" value="C:catalytic step 2 spliceosome"/>
    <property type="evidence" value="ECO:0007669"/>
    <property type="project" value="TreeGrafter"/>
</dbReference>
<feature type="compositionally biased region" description="Basic and acidic residues" evidence="4">
    <location>
        <begin position="1006"/>
        <end position="1015"/>
    </location>
</feature>
<feature type="compositionally biased region" description="Basic and acidic residues" evidence="4">
    <location>
        <begin position="189"/>
        <end position="204"/>
    </location>
</feature>
<dbReference type="InterPro" id="IPR013633">
    <property type="entry name" value="NRDE-2"/>
</dbReference>
<reference evidence="5" key="1">
    <citation type="journal article" date="2023" name="Mol. Phylogenet. Evol.">
        <title>Genome-scale phylogeny and comparative genomics of the fungal order Sordariales.</title>
        <authorList>
            <person name="Hensen N."/>
            <person name="Bonometti L."/>
            <person name="Westerberg I."/>
            <person name="Brannstrom I.O."/>
            <person name="Guillou S."/>
            <person name="Cros-Aarteil S."/>
            <person name="Calhoun S."/>
            <person name="Haridas S."/>
            <person name="Kuo A."/>
            <person name="Mondo S."/>
            <person name="Pangilinan J."/>
            <person name="Riley R."/>
            <person name="LaButti K."/>
            <person name="Andreopoulos B."/>
            <person name="Lipzen A."/>
            <person name="Chen C."/>
            <person name="Yan M."/>
            <person name="Daum C."/>
            <person name="Ng V."/>
            <person name="Clum A."/>
            <person name="Steindorff A."/>
            <person name="Ohm R.A."/>
            <person name="Martin F."/>
            <person name="Silar P."/>
            <person name="Natvig D.O."/>
            <person name="Lalanne C."/>
            <person name="Gautier V."/>
            <person name="Ament-Velasquez S.L."/>
            <person name="Kruys A."/>
            <person name="Hutchinson M.I."/>
            <person name="Powell A.J."/>
            <person name="Barry K."/>
            <person name="Miller A.N."/>
            <person name="Grigoriev I.V."/>
            <person name="Debuchy R."/>
            <person name="Gladieux P."/>
            <person name="Hiltunen Thoren M."/>
            <person name="Johannesson H."/>
        </authorList>
    </citation>
    <scope>NUCLEOTIDE SEQUENCE</scope>
    <source>
        <strain evidence="5">CBS 118394</strain>
    </source>
</reference>
<feature type="compositionally biased region" description="Basic residues" evidence="4">
    <location>
        <begin position="43"/>
        <end position="53"/>
    </location>
</feature>
<feature type="region of interest" description="Disordered" evidence="4">
    <location>
        <begin position="189"/>
        <end position="240"/>
    </location>
</feature>
<feature type="compositionally biased region" description="Acidic residues" evidence="4">
    <location>
        <begin position="215"/>
        <end position="231"/>
    </location>
</feature>
<keyword evidence="6" id="KW-1185">Reference proteome</keyword>
<gene>
    <name evidence="5" type="ORF">B0H66DRAFT_351321</name>
</gene>
<dbReference type="PANTHER" id="PTHR13471">
    <property type="entry name" value="TETRATRICOPEPTIDE-LIKE HELICAL"/>
    <property type="match status" value="1"/>
</dbReference>
<proteinExistence type="inferred from homology"/>
<dbReference type="GO" id="GO:1902369">
    <property type="term" value="P:negative regulation of RNA catabolic process"/>
    <property type="evidence" value="ECO:0007669"/>
    <property type="project" value="TreeGrafter"/>
</dbReference>
<dbReference type="AlphaFoldDB" id="A0AAE0LZG0"/>
<dbReference type="EMBL" id="JAUEDM010000007">
    <property type="protein sequence ID" value="KAK3313427.1"/>
    <property type="molecule type" value="Genomic_DNA"/>
</dbReference>
<feature type="region of interest" description="Disordered" evidence="4">
    <location>
        <begin position="1006"/>
        <end position="1028"/>
    </location>
</feature>
<organism evidence="5 6">
    <name type="scientific">Apodospora peruviana</name>
    <dbReference type="NCBI Taxonomy" id="516989"/>
    <lineage>
        <taxon>Eukaryota</taxon>
        <taxon>Fungi</taxon>
        <taxon>Dikarya</taxon>
        <taxon>Ascomycota</taxon>
        <taxon>Pezizomycotina</taxon>
        <taxon>Sordariomycetes</taxon>
        <taxon>Sordariomycetidae</taxon>
        <taxon>Sordariales</taxon>
        <taxon>Lasiosphaeriaceae</taxon>
        <taxon>Apodospora</taxon>
    </lineage>
</organism>
<dbReference type="Proteomes" id="UP001283341">
    <property type="component" value="Unassembled WGS sequence"/>
</dbReference>
<evidence type="ECO:0000256" key="4">
    <source>
        <dbReference type="SAM" id="MobiDB-lite"/>
    </source>
</evidence>
<comment type="subcellular location">
    <subcellularLocation>
        <location evidence="1">Nucleus</location>
    </subcellularLocation>
</comment>
<evidence type="ECO:0000313" key="6">
    <source>
        <dbReference type="Proteomes" id="UP001283341"/>
    </source>
</evidence>
<dbReference type="GO" id="GO:0031048">
    <property type="term" value="P:regulatory ncRNA-mediated heterochromatin formation"/>
    <property type="evidence" value="ECO:0007669"/>
    <property type="project" value="TreeGrafter"/>
</dbReference>
<evidence type="ECO:0000256" key="1">
    <source>
        <dbReference type="ARBA" id="ARBA00004123"/>
    </source>
</evidence>
<evidence type="ECO:0000313" key="5">
    <source>
        <dbReference type="EMBL" id="KAK3313427.1"/>
    </source>
</evidence>
<sequence length="1096" mass="123266">MSSKEGKQRRAIPKFTSFKPTPEPEPETRPATAAREEQEAQSNKHHKHRHSHRPKESQNGHSGNPKRTLPQDRHVVPKNDIFFFDKRGDPLIVRYGGNELSKIPAYRRFWTGKVMGSDGYLVIHRDGPREQFSIRLDRDRAGAGSVFRDRSAVLLAHSNAKHIRPGTDSLATDEGDDFIALEPAKKRRRIDDEFGGEKKPDYRSIHGKAKVGEESNSEDASESEESEDEGPVEMTATKKRSIELTRQVRNHPDDIGSWLELIKLQDVLFRENEHDADVRSADAVRGLAELKLSLYEEALPHATNPADKERVLVGLMREGAKIWEPKLLAKRWDDIFKTNGESFALWRARLNFELTQMTTFTYEGLRDFIVDRLRTMNDVFSKSPTDEVLSGQLIYVFLRLTRFLHDTGYSELAVAAWQAALEMTFARPETEEQDFESALASFSDFWESEVPRIGEDGAKGWREFAESIAMVDPPEPKTNKTYEVIQTRDPFKAWAAAEQDDARKARMPARTLDEGTEDDPFRVVMFSDIKDLLVWIPAYALPQARPQMLDAFLMFCRLPTACLAQKDVVFSALLMDPFVACRGQAFESTFDKNILGGSTSSEEVARKDPEFKQQGANMALTQDVLFSGPNWFSYLGEWSRMRSLGYDDEVDSSWVLGTLKSVVRVYGVEALAEYYLALEWRNEPSAARTAARKVAKTLLKQYSSNMRLWNAYALIEWANQNLEVAEKILSSAAGQNLPGGQLLWNTWAWIHLEAGQKQPALQRLGSSVESGVVTVSPALLLKARSHFSSARDYSLSSLQLEKAVQHAESLALLEYLAAPADDSAEPASESQGNITAALSSIQGFCDELKALGTAESSVYHERLLQTAARVLYYHATHGPYRPTYLRSQLTSFNAAYPHNTIFLELLAWANQSTVLLLINDPVRDILRQQSDSGDRDDSPYLLTDSRFAIMYEAARAASAGATMTMHSTRAAFEAALDRNFNTKVNTDLWICYIAFLQSLASAAARREADRPEPKSGKQKGSGNGGSDTMMKDVQNVFYRAIAACPWSKRLYMEAFRGGLLRQMSSAELRAVVATLVGNGLRVHVEMEGFIERWKKK</sequence>
<evidence type="ECO:0000256" key="3">
    <source>
        <dbReference type="ARBA" id="ARBA00023242"/>
    </source>
</evidence>
<comment type="caution">
    <text evidence="5">The sequence shown here is derived from an EMBL/GenBank/DDBJ whole genome shotgun (WGS) entry which is preliminary data.</text>
</comment>
<name>A0AAE0LZG0_9PEZI</name>
<feature type="region of interest" description="Disordered" evidence="4">
    <location>
        <begin position="1"/>
        <end position="74"/>
    </location>
</feature>
<evidence type="ECO:0000256" key="2">
    <source>
        <dbReference type="ARBA" id="ARBA00009265"/>
    </source>
</evidence>
<dbReference type="Pfam" id="PF08424">
    <property type="entry name" value="NRDE-2"/>
    <property type="match status" value="1"/>
</dbReference>
<dbReference type="PANTHER" id="PTHR13471:SF0">
    <property type="entry name" value="NUCLEAR EXOSOME REGULATOR NRDE2"/>
    <property type="match status" value="1"/>
</dbReference>
<accession>A0AAE0LZG0</accession>
<keyword evidence="3" id="KW-0539">Nucleus</keyword>
<comment type="similarity">
    <text evidence="2">Belongs to the NRDE2 family.</text>
</comment>
<reference evidence="5" key="2">
    <citation type="submission" date="2023-06" db="EMBL/GenBank/DDBJ databases">
        <authorList>
            <consortium name="Lawrence Berkeley National Laboratory"/>
            <person name="Haridas S."/>
            <person name="Hensen N."/>
            <person name="Bonometti L."/>
            <person name="Westerberg I."/>
            <person name="Brannstrom I.O."/>
            <person name="Guillou S."/>
            <person name="Cros-Aarteil S."/>
            <person name="Calhoun S."/>
            <person name="Kuo A."/>
            <person name="Mondo S."/>
            <person name="Pangilinan J."/>
            <person name="Riley R."/>
            <person name="Labutti K."/>
            <person name="Andreopoulos B."/>
            <person name="Lipzen A."/>
            <person name="Chen C."/>
            <person name="Yanf M."/>
            <person name="Daum C."/>
            <person name="Ng V."/>
            <person name="Clum A."/>
            <person name="Steindorff A."/>
            <person name="Ohm R."/>
            <person name="Martin F."/>
            <person name="Silar P."/>
            <person name="Natvig D."/>
            <person name="Lalanne C."/>
            <person name="Gautier V."/>
            <person name="Ament-Velasquez S.L."/>
            <person name="Kruys A."/>
            <person name="Hutchinson M.I."/>
            <person name="Powell A.J."/>
            <person name="Barry K."/>
            <person name="Miller A.N."/>
            <person name="Grigoriev I.V."/>
            <person name="Debuchy R."/>
            <person name="Gladieux P."/>
            <person name="Thoren M.H."/>
            <person name="Johannesson H."/>
        </authorList>
    </citation>
    <scope>NUCLEOTIDE SEQUENCE</scope>
    <source>
        <strain evidence="5">CBS 118394</strain>
    </source>
</reference>